<keyword evidence="2" id="KW-1185">Reference proteome</keyword>
<protein>
    <submittedName>
        <fullName evidence="1">Uncharacterized protein</fullName>
    </submittedName>
</protein>
<reference evidence="1" key="1">
    <citation type="submission" date="2023-03" db="EMBL/GenBank/DDBJ databases">
        <title>Massive genome expansion in bonnet fungi (Mycena s.s.) driven by repeated elements and novel gene families across ecological guilds.</title>
        <authorList>
            <consortium name="Lawrence Berkeley National Laboratory"/>
            <person name="Harder C.B."/>
            <person name="Miyauchi S."/>
            <person name="Viragh M."/>
            <person name="Kuo A."/>
            <person name="Thoen E."/>
            <person name="Andreopoulos B."/>
            <person name="Lu D."/>
            <person name="Skrede I."/>
            <person name="Drula E."/>
            <person name="Henrissat B."/>
            <person name="Morin E."/>
            <person name="Kohler A."/>
            <person name="Barry K."/>
            <person name="LaButti K."/>
            <person name="Morin E."/>
            <person name="Salamov A."/>
            <person name="Lipzen A."/>
            <person name="Mereny Z."/>
            <person name="Hegedus B."/>
            <person name="Baldrian P."/>
            <person name="Stursova M."/>
            <person name="Weitz H."/>
            <person name="Taylor A."/>
            <person name="Grigoriev I.V."/>
            <person name="Nagy L.G."/>
            <person name="Martin F."/>
            <person name="Kauserud H."/>
        </authorList>
    </citation>
    <scope>NUCLEOTIDE SEQUENCE</scope>
    <source>
        <strain evidence="1">CBHHK173m</strain>
    </source>
</reference>
<gene>
    <name evidence="1" type="ORF">B0H15DRAFT_125336</name>
</gene>
<dbReference type="AlphaFoldDB" id="A0AAD6XTF7"/>
<dbReference type="Proteomes" id="UP001222325">
    <property type="component" value="Unassembled WGS sequence"/>
</dbReference>
<evidence type="ECO:0000313" key="2">
    <source>
        <dbReference type="Proteomes" id="UP001222325"/>
    </source>
</evidence>
<proteinExistence type="predicted"/>
<dbReference type="EMBL" id="JARJCN010000014">
    <property type="protein sequence ID" value="KAJ7094492.1"/>
    <property type="molecule type" value="Genomic_DNA"/>
</dbReference>
<comment type="caution">
    <text evidence="1">The sequence shown here is derived from an EMBL/GenBank/DDBJ whole genome shotgun (WGS) entry which is preliminary data.</text>
</comment>
<accession>A0AAD6XTF7</accession>
<sequence>MPSLFPAGPELPEFKSLLVKGAYHPSAPIHLALSHTAKFPATQTLLITPSREAIAIALQNYNDDWLSVHSGRGRILEVASNITVFYPPTPAHFAYLISTLSVDGQSPSLNAMTTLDRPPSLIILHELSSYFMPDASGHPWTLSSYMTLIARTLSSLAYFSVTASETSAPPTDIALALFDSQLDSLKLPVVKHPTAPGRKLSKLENVAFFVQKYFELMAVFEEDDMFLSSSQEEEGNELTRQRRNRMHIFRSGRTEAIETHRWIEQPNLGSGGIVFDWGPSL</sequence>
<name>A0AAD6XTF7_9AGAR</name>
<evidence type="ECO:0000313" key="1">
    <source>
        <dbReference type="EMBL" id="KAJ7094492.1"/>
    </source>
</evidence>
<organism evidence="1 2">
    <name type="scientific">Mycena belliarum</name>
    <dbReference type="NCBI Taxonomy" id="1033014"/>
    <lineage>
        <taxon>Eukaryota</taxon>
        <taxon>Fungi</taxon>
        <taxon>Dikarya</taxon>
        <taxon>Basidiomycota</taxon>
        <taxon>Agaricomycotina</taxon>
        <taxon>Agaricomycetes</taxon>
        <taxon>Agaricomycetidae</taxon>
        <taxon>Agaricales</taxon>
        <taxon>Marasmiineae</taxon>
        <taxon>Mycenaceae</taxon>
        <taxon>Mycena</taxon>
    </lineage>
</organism>